<evidence type="ECO:0000313" key="1">
    <source>
        <dbReference type="EMBL" id="USN14566.1"/>
    </source>
</evidence>
<reference evidence="1 2" key="1">
    <citation type="submission" date="2022-05" db="EMBL/GenBank/DDBJ databases">
        <authorList>
            <person name="Friedrich I."/>
            <person name="Poehlein A."/>
            <person name="Schneider D."/>
            <person name="Hertel R."/>
            <person name="Daniel R."/>
        </authorList>
    </citation>
    <scope>NUCLEOTIDE SEQUENCE [LARGE SCALE GENOMIC DNA]</scope>
</reference>
<protein>
    <submittedName>
        <fullName evidence="1">Uncharacterized protein</fullName>
    </submittedName>
</protein>
<gene>
    <name evidence="1" type="ORF">DOMOVOI_00910</name>
</gene>
<keyword evidence="2" id="KW-1185">Reference proteome</keyword>
<sequence>MKTNPVGDAMVALMRREGGGVVWSVCIMDGWMNSAFCDAVPEPKLWKGMNPHPMNRAQVAASWLGRDERFEIGRFHACDSLGRSRVLRLYSLKEEFRASDEE</sequence>
<name>A0A9E7MPM5_9CAUD</name>
<proteinExistence type="predicted"/>
<dbReference type="Proteomes" id="UP001057221">
    <property type="component" value="Segment"/>
</dbReference>
<evidence type="ECO:0000313" key="2">
    <source>
        <dbReference type="Proteomes" id="UP001057221"/>
    </source>
</evidence>
<organism evidence="1 2">
    <name type="scientific">Brevundimonas phage vB_BpoS-Domovoi</name>
    <dbReference type="NCBI Taxonomy" id="2948598"/>
    <lineage>
        <taxon>Viruses</taxon>
        <taxon>Duplodnaviria</taxon>
        <taxon>Heunggongvirae</taxon>
        <taxon>Uroviricota</taxon>
        <taxon>Caudoviricetes</taxon>
        <taxon>Jeanschmidtviridae</taxon>
        <taxon>Marchewkavirus</taxon>
        <taxon>Marchewkavirus domovoi</taxon>
    </lineage>
</organism>
<accession>A0A9E7MPM5</accession>
<dbReference type="EMBL" id="ON529855">
    <property type="protein sequence ID" value="USN14566.1"/>
    <property type="molecule type" value="Genomic_DNA"/>
</dbReference>